<protein>
    <submittedName>
        <fullName evidence="2">Uncharacterized protein</fullName>
    </submittedName>
</protein>
<evidence type="ECO:0000313" key="3">
    <source>
        <dbReference type="Proteomes" id="UP000235672"/>
    </source>
</evidence>
<accession>A0A2J6Q933</accession>
<dbReference type="EMBL" id="KZ613476">
    <property type="protein sequence ID" value="PMD22771.1"/>
    <property type="molecule type" value="Genomic_DNA"/>
</dbReference>
<feature type="compositionally biased region" description="Basic residues" evidence="1">
    <location>
        <begin position="163"/>
        <end position="173"/>
    </location>
</feature>
<dbReference type="Proteomes" id="UP000235672">
    <property type="component" value="Unassembled WGS sequence"/>
</dbReference>
<gene>
    <name evidence="2" type="ORF">NA56DRAFT_747389</name>
</gene>
<proteinExistence type="predicted"/>
<evidence type="ECO:0000313" key="2">
    <source>
        <dbReference type="EMBL" id="PMD22771.1"/>
    </source>
</evidence>
<evidence type="ECO:0000256" key="1">
    <source>
        <dbReference type="SAM" id="MobiDB-lite"/>
    </source>
</evidence>
<dbReference type="AlphaFoldDB" id="A0A2J6Q933"/>
<sequence>MLGTDAAAPMTVKGSAIAIRGGYTASLPFSSLSTTRLAIGNDPTHKTSAQWLDLAITLRLNLYSSLHGGLVSSRFGRPVLQREAGSLIQSLSIILQRFGSELPSYGGFALPWLELDSTCRILVRNSDLVSFGGLLLLFQLISSRWLWFGVSRNFTSTPLRNHREGRRSQHRREFRTEEAKSSVKGGTVVRHVLKISHGGRPVVLISTSTAALSREKNLGSDFWPQTHPRSAPSCDLATTRHTRGGRASIESLFDLRRAELPIGFWGENF</sequence>
<reference evidence="2 3" key="1">
    <citation type="submission" date="2016-05" db="EMBL/GenBank/DDBJ databases">
        <title>A degradative enzymes factory behind the ericoid mycorrhizal symbiosis.</title>
        <authorList>
            <consortium name="DOE Joint Genome Institute"/>
            <person name="Martino E."/>
            <person name="Morin E."/>
            <person name="Grelet G."/>
            <person name="Kuo A."/>
            <person name="Kohler A."/>
            <person name="Daghino S."/>
            <person name="Barry K."/>
            <person name="Choi C."/>
            <person name="Cichocki N."/>
            <person name="Clum A."/>
            <person name="Copeland A."/>
            <person name="Hainaut M."/>
            <person name="Haridas S."/>
            <person name="Labutti K."/>
            <person name="Lindquist E."/>
            <person name="Lipzen A."/>
            <person name="Khouja H.-R."/>
            <person name="Murat C."/>
            <person name="Ohm R."/>
            <person name="Olson A."/>
            <person name="Spatafora J."/>
            <person name="Veneault-Fourrey C."/>
            <person name="Henrissat B."/>
            <person name="Grigoriev I."/>
            <person name="Martin F."/>
            <person name="Perotto S."/>
        </authorList>
    </citation>
    <scope>NUCLEOTIDE SEQUENCE [LARGE SCALE GENOMIC DNA]</scope>
    <source>
        <strain evidence="2 3">UAMH 7357</strain>
    </source>
</reference>
<keyword evidence="3" id="KW-1185">Reference proteome</keyword>
<feature type="region of interest" description="Disordered" evidence="1">
    <location>
        <begin position="160"/>
        <end position="182"/>
    </location>
</feature>
<name>A0A2J6Q933_9HELO</name>
<organism evidence="2 3">
    <name type="scientific">Hyaloscypha hepaticicola</name>
    <dbReference type="NCBI Taxonomy" id="2082293"/>
    <lineage>
        <taxon>Eukaryota</taxon>
        <taxon>Fungi</taxon>
        <taxon>Dikarya</taxon>
        <taxon>Ascomycota</taxon>
        <taxon>Pezizomycotina</taxon>
        <taxon>Leotiomycetes</taxon>
        <taxon>Helotiales</taxon>
        <taxon>Hyaloscyphaceae</taxon>
        <taxon>Hyaloscypha</taxon>
    </lineage>
</organism>